<dbReference type="EMBL" id="BRYA01000419">
    <property type="protein sequence ID" value="GMI48723.1"/>
    <property type="molecule type" value="Genomic_DNA"/>
</dbReference>
<evidence type="ECO:0000256" key="1">
    <source>
        <dbReference type="SAM" id="Coils"/>
    </source>
</evidence>
<feature type="region of interest" description="Disordered" evidence="2">
    <location>
        <begin position="150"/>
        <end position="176"/>
    </location>
</feature>
<protein>
    <submittedName>
        <fullName evidence="3">Uncharacterized protein</fullName>
    </submittedName>
</protein>
<accession>A0A9W7GRD7</accession>
<feature type="coiled-coil region" evidence="1">
    <location>
        <begin position="435"/>
        <end position="466"/>
    </location>
</feature>
<dbReference type="Gene3D" id="2.30.30.140">
    <property type="match status" value="1"/>
</dbReference>
<proteinExistence type="predicted"/>
<feature type="region of interest" description="Disordered" evidence="2">
    <location>
        <begin position="244"/>
        <end position="336"/>
    </location>
</feature>
<evidence type="ECO:0000313" key="3">
    <source>
        <dbReference type="EMBL" id="GMI48723.1"/>
    </source>
</evidence>
<dbReference type="CDD" id="cd20404">
    <property type="entry name" value="Tudor_Agenet_AtEML-like"/>
    <property type="match status" value="1"/>
</dbReference>
<keyword evidence="4" id="KW-1185">Reference proteome</keyword>
<evidence type="ECO:0000256" key="2">
    <source>
        <dbReference type="SAM" id="MobiDB-lite"/>
    </source>
</evidence>
<dbReference type="Proteomes" id="UP001165065">
    <property type="component" value="Unassembled WGS sequence"/>
</dbReference>
<feature type="compositionally biased region" description="Basic residues" evidence="2">
    <location>
        <begin position="20"/>
        <end position="29"/>
    </location>
</feature>
<comment type="caution">
    <text evidence="3">The sequence shown here is derived from an EMBL/GenBank/DDBJ whole genome shotgun (WGS) entry which is preliminary data.</text>
</comment>
<dbReference type="OrthoDB" id="200660at2759"/>
<name>A0A9W7GRD7_9STRA</name>
<feature type="compositionally biased region" description="Gly residues" evidence="2">
    <location>
        <begin position="1664"/>
        <end position="1673"/>
    </location>
</feature>
<reference evidence="4" key="1">
    <citation type="journal article" date="2023" name="Commun. Biol.">
        <title>Genome analysis of Parmales, the sister group of diatoms, reveals the evolutionary specialization of diatoms from phago-mixotrophs to photoautotrophs.</title>
        <authorList>
            <person name="Ban H."/>
            <person name="Sato S."/>
            <person name="Yoshikawa S."/>
            <person name="Yamada K."/>
            <person name="Nakamura Y."/>
            <person name="Ichinomiya M."/>
            <person name="Sato N."/>
            <person name="Blanc-Mathieu R."/>
            <person name="Endo H."/>
            <person name="Kuwata A."/>
            <person name="Ogata H."/>
        </authorList>
    </citation>
    <scope>NUCLEOTIDE SEQUENCE [LARGE SCALE GENOMIC DNA]</scope>
</reference>
<organism evidence="3 4">
    <name type="scientific">Triparma columacea</name>
    <dbReference type="NCBI Taxonomy" id="722753"/>
    <lineage>
        <taxon>Eukaryota</taxon>
        <taxon>Sar</taxon>
        <taxon>Stramenopiles</taxon>
        <taxon>Ochrophyta</taxon>
        <taxon>Bolidophyceae</taxon>
        <taxon>Parmales</taxon>
        <taxon>Triparmaceae</taxon>
        <taxon>Triparma</taxon>
    </lineage>
</organism>
<feature type="region of interest" description="Disordered" evidence="2">
    <location>
        <begin position="1"/>
        <end position="35"/>
    </location>
</feature>
<feature type="region of interest" description="Disordered" evidence="2">
    <location>
        <begin position="94"/>
        <end position="122"/>
    </location>
</feature>
<gene>
    <name evidence="3" type="ORF">TrCOL_g5686</name>
</gene>
<keyword evidence="1" id="KW-0175">Coiled coil</keyword>
<feature type="compositionally biased region" description="Low complexity" evidence="2">
    <location>
        <begin position="319"/>
        <end position="333"/>
    </location>
</feature>
<feature type="compositionally biased region" description="Polar residues" evidence="2">
    <location>
        <begin position="279"/>
        <end position="298"/>
    </location>
</feature>
<sequence length="1673" mass="187240">MSSSVATAQSSITGATGVTRRTRRSKVPKVNHQQLGPKRCKCYSLPPGETCFGRDYGIDLMSRKNVPRISTGAREDKFQQDLQQHSRRMGWGMPGKHKPKQHRLPPPFGGGAKGKGKGRGRKMPILHRAGSGGNVVKGVGLSGNLGNVHPNHGTLDSSAKAKTMTEGEGGGGGKPWWEAEFDGGGEGGGRMGGTEPLPPTLTSKGDIKGKGSSQADDILGVTIGFVGNGGEEGEVEEGAVVAFNPHEPLPGIPTSEDDDKFNEPGDEYSDEVYEDDTLASDSGEVSAQTVTTSDQPTVLNDPDLADPSLAMKMVASNDPSTSPTPLLGPPTTSQAASDSSMADFKLSQMVDAALFASWKALPWQTRVCPMALEERESVRLLASMVSEARRIRAWTKTQNSMAMDAATLEDKRFAGWLGLERSRIQEHEEREGKRVKEFEEKLKGEVEEMEKRETERVENVEREERKRMANWVVKEFWSVMKATKEAYSASLPSSPTDPSLDTVARLDHLRREESRSSKELHSEELKLTLQGAEERASAQSIHEEERDRVQTAEFEHARKTNAVWAAEIARATGEANREDEEARSSWVAEKARVESEDAKEKGRVEAWETLQYKVMRAAMANVIRLLAPDTATVDFEDEVEKSKYFTGAYKKRCKLQKNKFQKQRYLAAKEAESTSRRWLGALRKWREASVDVHERRRNYERDRAQAHMQAEVDRTNEMRRKEQDRVAYAWDRECQRVSRWREHEKELFKDLATEWRRENTEGEKFLHEMVQECGANVANAAIIVGERTNAIEQELSNHGVAVKNGMEKVEEEGKEREREEREKVREFEGAQLLMVLGVSEQLTKIAGDSIVKFGDSTEVKEATFIAAESAVSEEIDRFAKSENTRISAAYRMETERASKRAREEGVVLEGEWKKVEGNMKKVCDEINAKNDKFAKDTDAWAAERGSDHKAKCGKWKEESEQVATNELLRMFGQEAFKRGMDIEEVPKPGKKTVRRVVTKTRTVQRDPEDESARGKRIEVFWESEDAWFEGEVDDYGDDGYHVTYDDGDEEWVNRSSRNYRWLEKVDAEEEYEEEVEEEIDSNGIDGSVTTEELHAWRVKSALDLGKVYTEIVEKELERQGVCLKDFIDGKVEGIMKTTAEGQQLTANWLYDAIVSAKVARGEVLDNESTRVINRSNHELKDWGDYVSATTLTVRNNLNYIHGLRSSFNEWVENVHYKQRSEGLATVRDLCKTCQETMHDVDKDVMSNLHIIENQFKTDTEGVAKKAEGKVHEEVNIVLEKIKEVKKNGTEVVGALATTLTTKLEQTQDEYDAAVQKAKVEVENAAGDVLRRMGEGLSQVTAAGDVDGAVEKVKARASEEAAKGIGELEAFAEERKGNLVELKDEVKGGVDDLAVKANEKIKAVLSNNQLLDEKFNSTASLVTDSTKVTEDKIAGLCKERSSNVKARVQKYELQITLSLAEDLEALKAHGGEFQAAVKACPGNCDVDEELKVIESVNQRRKEGLQELEGTTKRVMMEEVNKEDLAVNKHNEEHAKDIRNVWKDFGETFKEKRVEVEDSWKVKVDEAIVIIEQMKVDAEDGRVEDGLGLVEEFEHLVAESDLKSTKVFDDIVEDVEGKKRKIEERVAARIAEVEGIKKRVEERIREEAAAKEAAEEARRQAAAAAGEGGGEGGGT</sequence>
<feature type="compositionally biased region" description="Polar residues" evidence="2">
    <location>
        <begin position="1"/>
        <end position="12"/>
    </location>
</feature>
<feature type="compositionally biased region" description="Acidic residues" evidence="2">
    <location>
        <begin position="255"/>
        <end position="278"/>
    </location>
</feature>
<evidence type="ECO:0000313" key="4">
    <source>
        <dbReference type="Proteomes" id="UP001165065"/>
    </source>
</evidence>
<feature type="region of interest" description="Disordered" evidence="2">
    <location>
        <begin position="1649"/>
        <end position="1673"/>
    </location>
</feature>